<dbReference type="EMBL" id="APAU02000033">
    <property type="protein sequence ID" value="EUB60182.1"/>
    <property type="molecule type" value="Genomic_DNA"/>
</dbReference>
<protein>
    <submittedName>
        <fullName evidence="1">Uncharacterized protein</fullName>
    </submittedName>
</protein>
<reference evidence="1 2" key="1">
    <citation type="journal article" date="2013" name="Nat. Genet.">
        <title>The genome of the hydatid tapeworm Echinococcus granulosus.</title>
        <authorList>
            <person name="Zheng H."/>
            <person name="Zhang W."/>
            <person name="Zhang L."/>
            <person name="Zhang Z."/>
            <person name="Li J."/>
            <person name="Lu G."/>
            <person name="Zhu Y."/>
            <person name="Wang Y."/>
            <person name="Huang Y."/>
            <person name="Liu J."/>
            <person name="Kang H."/>
            <person name="Chen J."/>
            <person name="Wang L."/>
            <person name="Chen A."/>
            <person name="Yu S."/>
            <person name="Gao Z."/>
            <person name="Jin L."/>
            <person name="Gu W."/>
            <person name="Wang Z."/>
            <person name="Zhao L."/>
            <person name="Shi B."/>
            <person name="Wen H."/>
            <person name="Lin R."/>
            <person name="Jones M.K."/>
            <person name="Brejova B."/>
            <person name="Vinar T."/>
            <person name="Zhao G."/>
            <person name="McManus D.P."/>
            <person name="Chen Z."/>
            <person name="Zhou Y."/>
            <person name="Wang S."/>
        </authorList>
    </citation>
    <scope>NUCLEOTIDE SEQUENCE [LARGE SCALE GENOMIC DNA]</scope>
</reference>
<gene>
    <name evidence="1" type="ORF">EGR_04892</name>
</gene>
<comment type="caution">
    <text evidence="1">The sequence shown here is derived from an EMBL/GenBank/DDBJ whole genome shotgun (WGS) entry which is preliminary data.</text>
</comment>
<keyword evidence="2" id="KW-1185">Reference proteome</keyword>
<dbReference type="KEGG" id="egl:EGR_04892"/>
<dbReference type="RefSeq" id="XP_024351378.1">
    <property type="nucleotide sequence ID" value="XM_024494141.1"/>
</dbReference>
<dbReference type="GeneID" id="36340607"/>
<evidence type="ECO:0000313" key="2">
    <source>
        <dbReference type="Proteomes" id="UP000019149"/>
    </source>
</evidence>
<name>W6UPI6_ECHGR</name>
<sequence>MNTILEATNNNPSKFVSMTQIQLSHICEFRCGKSGLYKRVIGKQHELIIQMNRRLKEENAKTPCKYMARSKVRKGDRLVHLLIIQPIICEFVKKAVVYLKSLFASSNTSAFVHPPVNWVKLIFNGFGCNPPKIIYHNLTSSHAYELQLIISAQKIFIFIRTTCIIFIFVVVSTEHAGMVTLHSSLMPSMHNSHCRYDFICADGFSQSHRFALRRFNEMRINHQDTELEISSSSEEFRQFNALIATDVRFGFKTSTKYSWFFYIDLKSQFEEGAFRITVEIDLEIRSFRGHMMGHTPDDAPY</sequence>
<dbReference type="CTD" id="36340607"/>
<accession>W6UPI6</accession>
<dbReference type="Proteomes" id="UP000019149">
    <property type="component" value="Unassembled WGS sequence"/>
</dbReference>
<proteinExistence type="predicted"/>
<evidence type="ECO:0000313" key="1">
    <source>
        <dbReference type="EMBL" id="EUB60182.1"/>
    </source>
</evidence>
<dbReference type="AlphaFoldDB" id="W6UPI6"/>
<organism evidence="1 2">
    <name type="scientific">Echinococcus granulosus</name>
    <name type="common">Hydatid tapeworm</name>
    <dbReference type="NCBI Taxonomy" id="6210"/>
    <lineage>
        <taxon>Eukaryota</taxon>
        <taxon>Metazoa</taxon>
        <taxon>Spiralia</taxon>
        <taxon>Lophotrochozoa</taxon>
        <taxon>Platyhelminthes</taxon>
        <taxon>Cestoda</taxon>
        <taxon>Eucestoda</taxon>
        <taxon>Cyclophyllidea</taxon>
        <taxon>Taeniidae</taxon>
        <taxon>Echinococcus</taxon>
        <taxon>Echinococcus granulosus group</taxon>
    </lineage>
</organism>